<dbReference type="InterPro" id="IPR016163">
    <property type="entry name" value="Ald_DH_C"/>
</dbReference>
<sequence length="504" mass="56056">MLEYTPVKDIPSIVQSLHEQFESGLTKDLAYRKQQLQNMCRFIEENIEELQKVIYDDLHKHKLEAAIGEILAVSDECKYMVKNLNRLSKPKTTRKRYMINAADKTFVRKEPKGVTLVIGAWNYPVRLLLMPVVGAIAAGNCVILKPSEIAENTAAYIARRLPDYLDRRAYVVVNGAVPETTALLEQKLDHIFYTGNGNVGRIVMAAASKNLTPVTLELGGKSPVVITPSAELETSVRRILWGKFFNCGQTCIAPDYVLLPENKVDDFIKIARKVLDEFFGDKACDSDSYGRIINTRQFDRLKHLLDNITEGSKVVIGGQVDREQLYIAPTLVCPVAPNDAVLMQEELFGPILPIVPVKDVDEAIAVINSKDKPLSLYIFSSKRAETNQIMNKTNSGGILVNDTLMHLQETSLPFGGVGPSGMGAYHGDKSFETFTHERATMVRSTAMEGMMKVRYPPYDDDKMQVMTVMVGGMPAAASAKIKTVANVCSSVWHIFFSRNKASKL</sequence>
<reference evidence="9" key="1">
    <citation type="submission" date="2013-08" db="EMBL/GenBank/DDBJ databases">
        <title>Gene expansion shapes genome architecture in the human pathogen Lichtheimia corymbifera: an evolutionary genomics analysis in the ancient terrestrial Mucorales (Mucoromycotina).</title>
        <authorList>
            <person name="Schwartze V.U."/>
            <person name="Winter S."/>
            <person name="Shelest E."/>
            <person name="Marcet-Houben M."/>
            <person name="Horn F."/>
            <person name="Wehner S."/>
            <person name="Hoffmann K."/>
            <person name="Riege K."/>
            <person name="Sammeth M."/>
            <person name="Nowrousian M."/>
            <person name="Valiante V."/>
            <person name="Linde J."/>
            <person name="Jacobsen I.D."/>
            <person name="Marz M."/>
            <person name="Brakhage A.A."/>
            <person name="Gabaldon T."/>
            <person name="Bocker S."/>
            <person name="Voigt K."/>
        </authorList>
    </citation>
    <scope>NUCLEOTIDE SEQUENCE [LARGE SCALE GENOMIC DNA]</scope>
    <source>
        <strain evidence="9">FSU 9682</strain>
    </source>
</reference>
<dbReference type="GO" id="GO:0005737">
    <property type="term" value="C:cytoplasm"/>
    <property type="evidence" value="ECO:0007669"/>
    <property type="project" value="TreeGrafter"/>
</dbReference>
<gene>
    <name evidence="9" type="ORF">LCOR_00452.1</name>
</gene>
<keyword evidence="10" id="KW-1185">Reference proteome</keyword>
<feature type="active site" evidence="5 6">
    <location>
        <position position="217"/>
    </location>
</feature>
<dbReference type="InterPro" id="IPR016161">
    <property type="entry name" value="Ald_DH/histidinol_DH"/>
</dbReference>
<dbReference type="InterPro" id="IPR012394">
    <property type="entry name" value="Aldehyde_DH_NAD(P)"/>
</dbReference>
<dbReference type="FunFam" id="3.40.605.10:FF:000004">
    <property type="entry name" value="Aldehyde dehydrogenase"/>
    <property type="match status" value="1"/>
</dbReference>
<dbReference type="PROSITE" id="PS00070">
    <property type="entry name" value="ALDEHYDE_DEHYDR_CYS"/>
    <property type="match status" value="1"/>
</dbReference>
<dbReference type="InterPro" id="IPR015590">
    <property type="entry name" value="Aldehyde_DH_dom"/>
</dbReference>
<comment type="similarity">
    <text evidence="1 4 7">Belongs to the aldehyde dehydrogenase family.</text>
</comment>
<evidence type="ECO:0000256" key="2">
    <source>
        <dbReference type="ARBA" id="ARBA00023002"/>
    </source>
</evidence>
<evidence type="ECO:0000256" key="6">
    <source>
        <dbReference type="PROSITE-ProRule" id="PRU10007"/>
    </source>
</evidence>
<dbReference type="SUPFAM" id="SSF53720">
    <property type="entry name" value="ALDH-like"/>
    <property type="match status" value="1"/>
</dbReference>
<dbReference type="InterPro" id="IPR029510">
    <property type="entry name" value="Ald_DH_CS_GLU"/>
</dbReference>
<evidence type="ECO:0000259" key="8">
    <source>
        <dbReference type="Pfam" id="PF00171"/>
    </source>
</evidence>
<protein>
    <recommendedName>
        <fullName evidence="4">Aldehyde dehydrogenase</fullName>
    </recommendedName>
</protein>
<dbReference type="InterPro" id="IPR016160">
    <property type="entry name" value="Ald_DH_CS_CYS"/>
</dbReference>
<dbReference type="Gene3D" id="3.40.309.10">
    <property type="entry name" value="Aldehyde Dehydrogenase, Chain A, domain 2"/>
    <property type="match status" value="1"/>
</dbReference>
<feature type="active site" evidence="5">
    <location>
        <position position="251"/>
    </location>
</feature>
<dbReference type="PIRSF" id="PIRSF036492">
    <property type="entry name" value="ALDH"/>
    <property type="match status" value="1"/>
</dbReference>
<evidence type="ECO:0000256" key="3">
    <source>
        <dbReference type="ARBA" id="ARBA00023027"/>
    </source>
</evidence>
<evidence type="ECO:0000313" key="9">
    <source>
        <dbReference type="EMBL" id="CDH48677.1"/>
    </source>
</evidence>
<dbReference type="EMBL" id="CBTN010000001">
    <property type="protein sequence ID" value="CDH48677.1"/>
    <property type="molecule type" value="Genomic_DNA"/>
</dbReference>
<feature type="domain" description="Aldehyde dehydrogenase" evidence="8">
    <location>
        <begin position="8"/>
        <end position="437"/>
    </location>
</feature>
<dbReference type="AlphaFoldDB" id="A0A068RGB0"/>
<name>A0A068RGB0_9FUNG</name>
<dbReference type="GO" id="GO:0006081">
    <property type="term" value="P:aldehyde metabolic process"/>
    <property type="evidence" value="ECO:0007669"/>
    <property type="project" value="InterPro"/>
</dbReference>
<dbReference type="VEuPathDB" id="FungiDB:LCOR_00452.1"/>
<dbReference type="GO" id="GO:0004029">
    <property type="term" value="F:aldehyde dehydrogenase (NAD+) activity"/>
    <property type="evidence" value="ECO:0007669"/>
    <property type="project" value="TreeGrafter"/>
</dbReference>
<dbReference type="STRING" id="1263082.A0A068RGB0"/>
<evidence type="ECO:0000256" key="4">
    <source>
        <dbReference type="PIRNR" id="PIRNR036492"/>
    </source>
</evidence>
<keyword evidence="2 4" id="KW-0560">Oxidoreductase</keyword>
<evidence type="ECO:0000256" key="5">
    <source>
        <dbReference type="PIRSR" id="PIRSR036492-1"/>
    </source>
</evidence>
<dbReference type="Proteomes" id="UP000027586">
    <property type="component" value="Unassembled WGS sequence"/>
</dbReference>
<evidence type="ECO:0000256" key="7">
    <source>
        <dbReference type="RuleBase" id="RU003345"/>
    </source>
</evidence>
<comment type="caution">
    <text evidence="9">The sequence shown here is derived from an EMBL/GenBank/DDBJ whole genome shotgun (WGS) entry which is preliminary data.</text>
</comment>
<dbReference type="OrthoDB" id="440325at2759"/>
<evidence type="ECO:0000256" key="1">
    <source>
        <dbReference type="ARBA" id="ARBA00009986"/>
    </source>
</evidence>
<dbReference type="Pfam" id="PF00171">
    <property type="entry name" value="Aldedh"/>
    <property type="match status" value="1"/>
</dbReference>
<evidence type="ECO:0000313" key="10">
    <source>
        <dbReference type="Proteomes" id="UP000027586"/>
    </source>
</evidence>
<dbReference type="Gene3D" id="3.40.605.10">
    <property type="entry name" value="Aldehyde Dehydrogenase, Chain A, domain 1"/>
    <property type="match status" value="1"/>
</dbReference>
<dbReference type="PANTHER" id="PTHR43570:SF16">
    <property type="entry name" value="ALDEHYDE DEHYDROGENASE TYPE III, ISOFORM Q"/>
    <property type="match status" value="1"/>
</dbReference>
<organism evidence="9 10">
    <name type="scientific">Lichtheimia corymbifera JMRC:FSU:9682</name>
    <dbReference type="NCBI Taxonomy" id="1263082"/>
    <lineage>
        <taxon>Eukaryota</taxon>
        <taxon>Fungi</taxon>
        <taxon>Fungi incertae sedis</taxon>
        <taxon>Mucoromycota</taxon>
        <taxon>Mucoromycotina</taxon>
        <taxon>Mucoromycetes</taxon>
        <taxon>Mucorales</taxon>
        <taxon>Lichtheimiaceae</taxon>
        <taxon>Lichtheimia</taxon>
    </lineage>
</organism>
<keyword evidence="3" id="KW-0520">NAD</keyword>
<dbReference type="PANTHER" id="PTHR43570">
    <property type="entry name" value="ALDEHYDE DEHYDROGENASE"/>
    <property type="match status" value="1"/>
</dbReference>
<dbReference type="PROSITE" id="PS00687">
    <property type="entry name" value="ALDEHYDE_DEHYDR_GLU"/>
    <property type="match status" value="1"/>
</dbReference>
<dbReference type="FunFam" id="3.40.309.10:FF:000003">
    <property type="entry name" value="Aldehyde dehydrogenase"/>
    <property type="match status" value="1"/>
</dbReference>
<accession>A0A068RGB0</accession>
<dbReference type="InterPro" id="IPR016162">
    <property type="entry name" value="Ald_DH_N"/>
</dbReference>
<proteinExistence type="inferred from homology"/>